<dbReference type="InterPro" id="IPR029052">
    <property type="entry name" value="Metallo-depent_PP-like"/>
</dbReference>
<dbReference type="SUPFAM" id="SSF56300">
    <property type="entry name" value="Metallo-dependent phosphatases"/>
    <property type="match status" value="1"/>
</dbReference>
<dbReference type="GO" id="GO:0008419">
    <property type="term" value="F:RNA lariat debranching enzyme activity"/>
    <property type="evidence" value="ECO:0007669"/>
    <property type="project" value="TreeGrafter"/>
</dbReference>
<dbReference type="GO" id="GO:0000398">
    <property type="term" value="P:mRNA splicing, via spliceosome"/>
    <property type="evidence" value="ECO:0007669"/>
    <property type="project" value="TreeGrafter"/>
</dbReference>
<dbReference type="InterPro" id="IPR007708">
    <property type="entry name" value="DBR1_C"/>
</dbReference>
<accession>A0A875SAA8</accession>
<dbReference type="KEGG" id="bnn:FOA43_004410"/>
<dbReference type="GO" id="GO:0005634">
    <property type="term" value="C:nucleus"/>
    <property type="evidence" value="ECO:0007669"/>
    <property type="project" value="TreeGrafter"/>
</dbReference>
<reference evidence="3" key="1">
    <citation type="submission" date="2020-10" db="EMBL/GenBank/DDBJ databases">
        <authorList>
            <person name="Roach M.J.R."/>
        </authorList>
    </citation>
    <scope>NUCLEOTIDE SEQUENCE</scope>
    <source>
        <strain evidence="3">CBS 1945</strain>
    </source>
</reference>
<dbReference type="Pfam" id="PF05011">
    <property type="entry name" value="DBR1"/>
    <property type="match status" value="1"/>
</dbReference>
<feature type="domain" description="Lariat debranching enzyme C-terminal" evidence="2">
    <location>
        <begin position="273"/>
        <end position="350"/>
    </location>
</feature>
<dbReference type="OrthoDB" id="407609at2759"/>
<evidence type="ECO:0000313" key="3">
    <source>
        <dbReference type="EMBL" id="QPG77015.1"/>
    </source>
</evidence>
<gene>
    <name evidence="3" type="ORF">FOA43_004410</name>
</gene>
<dbReference type="GeneID" id="62197810"/>
<name>A0A875SAA8_EENNA</name>
<protein>
    <recommendedName>
        <fullName evidence="5">RNA lariat debranching enzyme</fullName>
    </recommendedName>
</protein>
<dbReference type="AlphaFoldDB" id="A0A875SAA8"/>
<sequence length="356" mass="41727">MRIAIEGCCHGNLDQIYSSIKNKDVELLIACGDFQSLRNEADMQCISVPIKYRSMGDFQAYYTGAKKAPVFTIFIGGNHEASNYLEELKYGGFVAPNIYYLGRSGAVWYKGLRIIGWSGIYYSRDFMNIRRDEALPYNRWAIRMVYHYRKDDYMKLRLLNECNDSIVVSHDWPEGIYRWGSLNYLLKKKPFFKKDIEKGELGSPMNRELLEHLRPKYWMAAHLHVGYKVTVDWNKKRQITKVDNKDEIDLDLDLSEEDQDAEKESKPIASVHDTTFLALDKCLPRRHYLEILDVPLTNDKHRSAITESPLYFDLEYISLMQSVEKHKSELDSLEYQEILFPEAEYRDKILAESHQL</sequence>
<evidence type="ECO:0000313" key="4">
    <source>
        <dbReference type="Proteomes" id="UP000662931"/>
    </source>
</evidence>
<organism evidence="3 4">
    <name type="scientific">Eeniella nana</name>
    <name type="common">Yeast</name>
    <name type="synonym">Brettanomyces nanus</name>
    <dbReference type="NCBI Taxonomy" id="13502"/>
    <lineage>
        <taxon>Eukaryota</taxon>
        <taxon>Fungi</taxon>
        <taxon>Dikarya</taxon>
        <taxon>Ascomycota</taxon>
        <taxon>Saccharomycotina</taxon>
        <taxon>Pichiomycetes</taxon>
        <taxon>Pichiales</taxon>
        <taxon>Pichiaceae</taxon>
        <taxon>Brettanomyces</taxon>
    </lineage>
</organism>
<dbReference type="Gene3D" id="3.60.21.10">
    <property type="match status" value="1"/>
</dbReference>
<dbReference type="InterPro" id="IPR004843">
    <property type="entry name" value="Calcineurin-like_PHP"/>
</dbReference>
<evidence type="ECO:0008006" key="5">
    <source>
        <dbReference type="Google" id="ProtNLM"/>
    </source>
</evidence>
<dbReference type="Pfam" id="PF00149">
    <property type="entry name" value="Metallophos"/>
    <property type="match status" value="1"/>
</dbReference>
<proteinExistence type="predicted"/>
<keyword evidence="4" id="KW-1185">Reference proteome</keyword>
<dbReference type="PANTHER" id="PTHR12849:SF0">
    <property type="entry name" value="LARIAT DEBRANCHING ENZYME"/>
    <property type="match status" value="1"/>
</dbReference>
<dbReference type="PANTHER" id="PTHR12849">
    <property type="entry name" value="RNA LARIAT DEBRANCHING ENZYME"/>
    <property type="match status" value="1"/>
</dbReference>
<evidence type="ECO:0000259" key="2">
    <source>
        <dbReference type="Pfam" id="PF05011"/>
    </source>
</evidence>
<evidence type="ECO:0000259" key="1">
    <source>
        <dbReference type="Pfam" id="PF00149"/>
    </source>
</evidence>
<dbReference type="EMBL" id="CP064815">
    <property type="protein sequence ID" value="QPG77015.1"/>
    <property type="molecule type" value="Genomic_DNA"/>
</dbReference>
<dbReference type="RefSeq" id="XP_038780580.1">
    <property type="nucleotide sequence ID" value="XM_038924652.1"/>
</dbReference>
<dbReference type="Proteomes" id="UP000662931">
    <property type="component" value="Chromosome 4"/>
</dbReference>
<feature type="domain" description="Calcineurin-like phosphoesterase" evidence="1">
    <location>
        <begin position="1"/>
        <end position="225"/>
    </location>
</feature>